<dbReference type="InterPro" id="IPR016166">
    <property type="entry name" value="FAD-bd_PCMH"/>
</dbReference>
<dbReference type="STRING" id="1379270.GEMMAAP_03040"/>
<sequence length="540" mass="55736">MHAADRPTDFGGVFRTDLMARALYAEGAGIARCLPAAVAVPASTEDVAALARWAKRTGAALIPRGSGSGMAAGAVGPGVVVDLSRLNGLGPVQLEARRVVAGTGVLRGALDAAARAVGLRFPVDPSSGAFCTLGGMVGANAAGARTLRFGATRPWVLGVRCVFDDGTDAWIHRERPLPTALPAVRRLVQAMEEIGRGVPLAQLRHAGVRKESSGYGLAAALSPGGHLVDVLVGSEGTLALFTEVEVALLPVAGATATVLATFGSLEAATVCAGLAADAGATACELLDRTFLDVASRGGPTGVPASAEAVLIAEVEGDTVSTCGGSLQQLAGLWRQHGAIEIHQAADPAEEHRLWALRHAASPILSQLAPRLRSMQFIEDGCVPPEQFPAYVRGVRATLDRFGTLGVIFGHAGDAHAHVNPLVDTTAPGWRDRVQGILDSVCELTASLGGTLAGEHGDGRLRAPLLGRVWGLEALGAFAHIKDAADPSGVLNPGCKVARPGDVPFDVLRHDPEAPALPAEAAALLAQIEKTRDWGRYRLQT</sequence>
<evidence type="ECO:0000259" key="3">
    <source>
        <dbReference type="PROSITE" id="PS51387"/>
    </source>
</evidence>
<dbReference type="GO" id="GO:0003824">
    <property type="term" value="F:catalytic activity"/>
    <property type="evidence" value="ECO:0007669"/>
    <property type="project" value="InterPro"/>
</dbReference>
<dbReference type="Gene3D" id="3.30.465.10">
    <property type="match status" value="1"/>
</dbReference>
<keyword evidence="5" id="KW-1185">Reference proteome</keyword>
<evidence type="ECO:0000313" key="5">
    <source>
        <dbReference type="Proteomes" id="UP000076404"/>
    </source>
</evidence>
<dbReference type="InterPro" id="IPR016169">
    <property type="entry name" value="FAD-bd_PCMH_sub2"/>
</dbReference>
<name>A0A143BGB5_9BACT</name>
<accession>A0A143BGB5</accession>
<organism evidence="4 5">
    <name type="scientific">Gemmatimonas phototrophica</name>
    <dbReference type="NCBI Taxonomy" id="1379270"/>
    <lineage>
        <taxon>Bacteria</taxon>
        <taxon>Pseudomonadati</taxon>
        <taxon>Gemmatimonadota</taxon>
        <taxon>Gemmatimonadia</taxon>
        <taxon>Gemmatimonadales</taxon>
        <taxon>Gemmatimonadaceae</taxon>
        <taxon>Gemmatimonas</taxon>
    </lineage>
</organism>
<dbReference type="SUPFAM" id="SSF56176">
    <property type="entry name" value="FAD-binding/transporter-associated domain-like"/>
    <property type="match status" value="1"/>
</dbReference>
<dbReference type="GO" id="GO:0071949">
    <property type="term" value="F:FAD binding"/>
    <property type="evidence" value="ECO:0007669"/>
    <property type="project" value="InterPro"/>
</dbReference>
<evidence type="ECO:0000256" key="2">
    <source>
        <dbReference type="ARBA" id="ARBA00022827"/>
    </source>
</evidence>
<dbReference type="InterPro" id="IPR004113">
    <property type="entry name" value="FAD-bd_oxidored_4_C"/>
</dbReference>
<dbReference type="Pfam" id="PF01565">
    <property type="entry name" value="FAD_binding_4"/>
    <property type="match status" value="1"/>
</dbReference>
<dbReference type="InterPro" id="IPR051914">
    <property type="entry name" value="FAD-linked_OxidoTrans_Type4"/>
</dbReference>
<dbReference type="Gene3D" id="3.30.70.2740">
    <property type="match status" value="1"/>
</dbReference>
<keyword evidence="2" id="KW-0274">FAD</keyword>
<dbReference type="EMBL" id="CP011454">
    <property type="protein sequence ID" value="AMW04089.1"/>
    <property type="molecule type" value="Genomic_DNA"/>
</dbReference>
<dbReference type="Proteomes" id="UP000076404">
    <property type="component" value="Chromosome"/>
</dbReference>
<dbReference type="KEGG" id="gph:GEMMAAP_03040"/>
<dbReference type="Pfam" id="PF02913">
    <property type="entry name" value="FAD-oxidase_C"/>
    <property type="match status" value="1"/>
</dbReference>
<proteinExistence type="predicted"/>
<feature type="domain" description="FAD-binding PCMH-type" evidence="3">
    <location>
        <begin position="31"/>
        <end position="251"/>
    </location>
</feature>
<reference evidence="4 5" key="2">
    <citation type="journal article" date="2016" name="Environ. Microbiol. Rep.">
        <title>Metagenomic evidence for the presence of phototrophic Gemmatimonadetes bacteria in diverse environments.</title>
        <authorList>
            <person name="Zeng Y."/>
            <person name="Baumbach J."/>
            <person name="Barbosa E.G."/>
            <person name="Azevedo V."/>
            <person name="Zhang C."/>
            <person name="Koblizek M."/>
        </authorList>
    </citation>
    <scope>NUCLEOTIDE SEQUENCE [LARGE SCALE GENOMIC DNA]</scope>
    <source>
        <strain evidence="4 5">AP64</strain>
    </source>
</reference>
<protein>
    <recommendedName>
        <fullName evidence="3">FAD-binding PCMH-type domain-containing protein</fullName>
    </recommendedName>
</protein>
<evidence type="ECO:0000313" key="4">
    <source>
        <dbReference type="EMBL" id="AMW04089.1"/>
    </source>
</evidence>
<dbReference type="InterPro" id="IPR036318">
    <property type="entry name" value="FAD-bd_PCMH-like_sf"/>
</dbReference>
<dbReference type="eggNOG" id="COG0277">
    <property type="taxonomic scope" value="Bacteria"/>
</dbReference>
<reference evidence="4 5" key="1">
    <citation type="journal article" date="2014" name="Proc. Natl. Acad. Sci. U.S.A.">
        <title>Functional type 2 photosynthetic reaction centers found in the rare bacterial phylum Gemmatimonadetes.</title>
        <authorList>
            <person name="Zeng Y."/>
            <person name="Feng F."/>
            <person name="Medova H."/>
            <person name="Dean J."/>
            <person name="Koblizek M."/>
        </authorList>
    </citation>
    <scope>NUCLEOTIDE SEQUENCE [LARGE SCALE GENOMIC DNA]</scope>
    <source>
        <strain evidence="4 5">AP64</strain>
    </source>
</reference>
<dbReference type="PANTHER" id="PTHR42934:SF2">
    <property type="entry name" value="GLYCOLATE OXIDASE SUBUNIT GLCD"/>
    <property type="match status" value="1"/>
</dbReference>
<dbReference type="InterPro" id="IPR016164">
    <property type="entry name" value="FAD-linked_Oxase-like_C"/>
</dbReference>
<evidence type="ECO:0000256" key="1">
    <source>
        <dbReference type="ARBA" id="ARBA00022630"/>
    </source>
</evidence>
<dbReference type="AlphaFoldDB" id="A0A143BGB5"/>
<dbReference type="PANTHER" id="PTHR42934">
    <property type="entry name" value="GLYCOLATE OXIDASE SUBUNIT GLCD"/>
    <property type="match status" value="1"/>
</dbReference>
<dbReference type="InterPro" id="IPR006094">
    <property type="entry name" value="Oxid_FAD_bind_N"/>
</dbReference>
<dbReference type="SUPFAM" id="SSF55103">
    <property type="entry name" value="FAD-linked oxidases, C-terminal domain"/>
    <property type="match status" value="1"/>
</dbReference>
<dbReference type="PROSITE" id="PS51387">
    <property type="entry name" value="FAD_PCMH"/>
    <property type="match status" value="1"/>
</dbReference>
<keyword evidence="1" id="KW-0285">Flavoprotein</keyword>
<gene>
    <name evidence="4" type="ORF">GEMMAAP_03040</name>
</gene>